<dbReference type="GO" id="GO:0016810">
    <property type="term" value="F:hydrolase activity, acting on carbon-nitrogen (but not peptide) bonds"/>
    <property type="evidence" value="ECO:0007669"/>
    <property type="project" value="InterPro"/>
</dbReference>
<name>A0A841T8T4_9BACL</name>
<dbReference type="CDD" id="cd10959">
    <property type="entry name" value="CE4_NodB_like_3"/>
    <property type="match status" value="1"/>
</dbReference>
<dbReference type="InterPro" id="IPR002509">
    <property type="entry name" value="NODB_dom"/>
</dbReference>
<keyword evidence="2" id="KW-0812">Transmembrane</keyword>
<dbReference type="PANTHER" id="PTHR10587:SF137">
    <property type="entry name" value="4-DEOXY-4-FORMAMIDO-L-ARABINOSE-PHOSPHOUNDECAPRENOL DEFORMYLASE ARND-RELATED"/>
    <property type="match status" value="1"/>
</dbReference>
<evidence type="ECO:0000256" key="1">
    <source>
        <dbReference type="SAM" id="MobiDB-lite"/>
    </source>
</evidence>
<dbReference type="PROSITE" id="PS51677">
    <property type="entry name" value="NODB"/>
    <property type="match status" value="1"/>
</dbReference>
<dbReference type="InterPro" id="IPR050248">
    <property type="entry name" value="Polysacc_deacetylase_ArnD"/>
</dbReference>
<dbReference type="InterPro" id="IPR054467">
    <property type="entry name" value="YkoP-like_dom"/>
</dbReference>
<evidence type="ECO:0000259" key="3">
    <source>
        <dbReference type="PROSITE" id="PS51677"/>
    </source>
</evidence>
<feature type="transmembrane region" description="Helical" evidence="2">
    <location>
        <begin position="6"/>
        <end position="27"/>
    </location>
</feature>
<dbReference type="Gene3D" id="3.20.20.370">
    <property type="entry name" value="Glycoside hydrolase/deacetylase"/>
    <property type="match status" value="1"/>
</dbReference>
<reference evidence="4 5" key="1">
    <citation type="submission" date="2020-08" db="EMBL/GenBank/DDBJ databases">
        <title>Cohnella phylogeny.</title>
        <authorList>
            <person name="Dunlap C."/>
        </authorList>
    </citation>
    <scope>NUCLEOTIDE SEQUENCE [LARGE SCALE GENOMIC DNA]</scope>
    <source>
        <strain evidence="4 5">DSM 103658</strain>
    </source>
</reference>
<feature type="domain" description="NodB homology" evidence="3">
    <location>
        <begin position="37"/>
        <end position="223"/>
    </location>
</feature>
<keyword evidence="5" id="KW-1185">Reference proteome</keyword>
<organism evidence="4 5">
    <name type="scientific">Cohnella lubricantis</name>
    <dbReference type="NCBI Taxonomy" id="2163172"/>
    <lineage>
        <taxon>Bacteria</taxon>
        <taxon>Bacillati</taxon>
        <taxon>Bacillota</taxon>
        <taxon>Bacilli</taxon>
        <taxon>Bacillales</taxon>
        <taxon>Paenibacillaceae</taxon>
        <taxon>Cohnella</taxon>
    </lineage>
</organism>
<protein>
    <submittedName>
        <fullName evidence="4">Polysaccharide deacetylase family protein</fullName>
    </submittedName>
</protein>
<dbReference type="Pfam" id="PF01522">
    <property type="entry name" value="Polysacc_deac_1"/>
    <property type="match status" value="1"/>
</dbReference>
<accession>A0A841T8T4</accession>
<comment type="caution">
    <text evidence="4">The sequence shown here is derived from an EMBL/GenBank/DDBJ whole genome shotgun (WGS) entry which is preliminary data.</text>
</comment>
<dbReference type="RefSeq" id="WP_185177146.1">
    <property type="nucleotide sequence ID" value="NZ_CBCSEP010000025.1"/>
</dbReference>
<dbReference type="SUPFAM" id="SSF88713">
    <property type="entry name" value="Glycoside hydrolase/deacetylase"/>
    <property type="match status" value="1"/>
</dbReference>
<proteinExistence type="predicted"/>
<keyword evidence="2" id="KW-1133">Transmembrane helix</keyword>
<keyword evidence="2" id="KW-0472">Membrane</keyword>
<evidence type="ECO:0000313" key="5">
    <source>
        <dbReference type="Proteomes" id="UP000574133"/>
    </source>
</evidence>
<evidence type="ECO:0000256" key="2">
    <source>
        <dbReference type="SAM" id="Phobius"/>
    </source>
</evidence>
<dbReference type="PANTHER" id="PTHR10587">
    <property type="entry name" value="GLYCOSYL TRANSFERASE-RELATED"/>
    <property type="match status" value="1"/>
</dbReference>
<sequence length="494" mass="56491">MRLLWWIFYFLTVYAFIPGFVSRVFGFRVFRKGLAKREIALTFDDGPDPVYTPKLLDALKRYDAKATFFVVGAHAEQNPELIRRMHEEGHAIGIHNYVHRSNWIMSPWTVKRHVLRTSQIIESITGKQPQYYRPPWGIVNIFDFAQLRSLNIVLWTKMFGDWKKKVGADNLYRKMRESFFPGQVFLLHDRGDTFGADEEAPAHTIAAVERILEDGRELGLQFVAIDELIALSDSNRAARLESKRAVRGKGGSSDVQENAKKAGAGSSVKAGPFKQVVVWAWMQWERLFHVMFRLHPVGDGSFMHYRIIKYGGPDLVLRDQSRIQRGDLVAEMHFDNEAMYRIGMQSKSALQIALRLIRETKVALPDISRQLEVIHREKNVKAIFGISMVNRGAEGLGFDTFPLQPGLFSKMTNWYLKLLMSIIHPDGKAKVKRQREKLEPRMILMSREMLNLWQDPEAAEAALKEAQQSKKPSPAAAARQSELLMDGAGEPLIQ</sequence>
<feature type="region of interest" description="Disordered" evidence="1">
    <location>
        <begin position="461"/>
        <end position="494"/>
    </location>
</feature>
<dbReference type="AlphaFoldDB" id="A0A841T8T4"/>
<dbReference type="InterPro" id="IPR011330">
    <property type="entry name" value="Glyco_hydro/deAcase_b/a-brl"/>
</dbReference>
<dbReference type="Pfam" id="PF22790">
    <property type="entry name" value="YkoP"/>
    <property type="match status" value="1"/>
</dbReference>
<dbReference type="EMBL" id="JACJVN010000005">
    <property type="protein sequence ID" value="MBB6675838.1"/>
    <property type="molecule type" value="Genomic_DNA"/>
</dbReference>
<dbReference type="GO" id="GO:0005975">
    <property type="term" value="P:carbohydrate metabolic process"/>
    <property type="evidence" value="ECO:0007669"/>
    <property type="project" value="InterPro"/>
</dbReference>
<evidence type="ECO:0000313" key="4">
    <source>
        <dbReference type="EMBL" id="MBB6675838.1"/>
    </source>
</evidence>
<dbReference type="Proteomes" id="UP000574133">
    <property type="component" value="Unassembled WGS sequence"/>
</dbReference>
<feature type="region of interest" description="Disordered" evidence="1">
    <location>
        <begin position="242"/>
        <end position="267"/>
    </location>
</feature>
<gene>
    <name evidence="4" type="ORF">H4Q31_00675</name>
</gene>